<gene>
    <name evidence="1" type="ORF">Syun_015867</name>
</gene>
<dbReference type="AlphaFoldDB" id="A0AAP0J4V2"/>
<name>A0AAP0J4V2_9MAGN</name>
<dbReference type="Proteomes" id="UP001420932">
    <property type="component" value="Unassembled WGS sequence"/>
</dbReference>
<proteinExistence type="predicted"/>
<reference evidence="1 2" key="1">
    <citation type="submission" date="2024-01" db="EMBL/GenBank/DDBJ databases">
        <title>Genome assemblies of Stephania.</title>
        <authorList>
            <person name="Yang L."/>
        </authorList>
    </citation>
    <scope>NUCLEOTIDE SEQUENCE [LARGE SCALE GENOMIC DNA]</scope>
    <source>
        <strain evidence="1">YNDBR</strain>
        <tissue evidence="1">Leaf</tissue>
    </source>
</reference>
<accession>A0AAP0J4V2</accession>
<evidence type="ECO:0000313" key="1">
    <source>
        <dbReference type="EMBL" id="KAK9127070.1"/>
    </source>
</evidence>
<sequence>MGSPSDVTFTTLLDLGDLAHINRTIGVDRWSVHDDCFGKLTAKNESFHKKMLQNFESIQRN</sequence>
<comment type="caution">
    <text evidence="1">The sequence shown here is derived from an EMBL/GenBank/DDBJ whole genome shotgun (WGS) entry which is preliminary data.</text>
</comment>
<protein>
    <submittedName>
        <fullName evidence="1">Uncharacterized protein</fullName>
    </submittedName>
</protein>
<evidence type="ECO:0000313" key="2">
    <source>
        <dbReference type="Proteomes" id="UP001420932"/>
    </source>
</evidence>
<keyword evidence="2" id="KW-1185">Reference proteome</keyword>
<dbReference type="EMBL" id="JBBNAF010000007">
    <property type="protein sequence ID" value="KAK9127070.1"/>
    <property type="molecule type" value="Genomic_DNA"/>
</dbReference>
<organism evidence="1 2">
    <name type="scientific">Stephania yunnanensis</name>
    <dbReference type="NCBI Taxonomy" id="152371"/>
    <lineage>
        <taxon>Eukaryota</taxon>
        <taxon>Viridiplantae</taxon>
        <taxon>Streptophyta</taxon>
        <taxon>Embryophyta</taxon>
        <taxon>Tracheophyta</taxon>
        <taxon>Spermatophyta</taxon>
        <taxon>Magnoliopsida</taxon>
        <taxon>Ranunculales</taxon>
        <taxon>Menispermaceae</taxon>
        <taxon>Menispermoideae</taxon>
        <taxon>Cissampelideae</taxon>
        <taxon>Stephania</taxon>
    </lineage>
</organism>